<dbReference type="Proteomes" id="UP000680866">
    <property type="component" value="Chromosome"/>
</dbReference>
<keyword evidence="2" id="KW-1185">Reference proteome</keyword>
<dbReference type="KEGG" id="pry:Prubr_11190"/>
<accession>A0A810MXL9</accession>
<name>A0A810MXL9_9ACTN</name>
<reference evidence="1" key="1">
    <citation type="submission" date="2020-08" db="EMBL/GenBank/DDBJ databases">
        <title>Whole genome shotgun sequence of Polymorphospora rubra NBRC 101157.</title>
        <authorList>
            <person name="Komaki H."/>
            <person name="Tamura T."/>
        </authorList>
    </citation>
    <scope>NUCLEOTIDE SEQUENCE</scope>
    <source>
        <strain evidence="1">NBRC 101157</strain>
    </source>
</reference>
<evidence type="ECO:0000313" key="2">
    <source>
        <dbReference type="Proteomes" id="UP000680866"/>
    </source>
</evidence>
<dbReference type="EMBL" id="AP023359">
    <property type="protein sequence ID" value="BCJ64098.1"/>
    <property type="molecule type" value="Genomic_DNA"/>
</dbReference>
<dbReference type="InterPro" id="IPR011989">
    <property type="entry name" value="ARM-like"/>
</dbReference>
<proteinExistence type="predicted"/>
<gene>
    <name evidence="1" type="ORF">Prubr_11190</name>
</gene>
<sequence>MSERIIRGYAERMAGYRRVLEARSTTTSAGRLRELAADEIRPVRVWTALNHNTPANALDLLTRDSDRIVRWIALLHPRTPAHALERMARDHQDPFDTRPSSVRDLIAHHPNTPDGLRQALAQAGACPNCSPTCPEWRTYTHRHPWHSRYEPADRFRRTDAERADQLLSWQRDDQAFFAAGACHILAWAFLQTNPDSGYEIHGLRRPGEAHCHHVYVTDGLWAFDHCGWTLASELRQAYQSENLIIQSDLETFCAEHNCRLPHQFAHLPWQRAHNYIARYT</sequence>
<dbReference type="AlphaFoldDB" id="A0A810MXL9"/>
<dbReference type="Gene3D" id="1.25.10.10">
    <property type="entry name" value="Leucine-rich Repeat Variant"/>
    <property type="match status" value="1"/>
</dbReference>
<evidence type="ECO:0000313" key="1">
    <source>
        <dbReference type="EMBL" id="BCJ64098.1"/>
    </source>
</evidence>
<organism evidence="1 2">
    <name type="scientific">Polymorphospora rubra</name>
    <dbReference type="NCBI Taxonomy" id="338584"/>
    <lineage>
        <taxon>Bacteria</taxon>
        <taxon>Bacillati</taxon>
        <taxon>Actinomycetota</taxon>
        <taxon>Actinomycetes</taxon>
        <taxon>Micromonosporales</taxon>
        <taxon>Micromonosporaceae</taxon>
        <taxon>Polymorphospora</taxon>
    </lineage>
</organism>
<dbReference type="RefSeq" id="WP_246568352.1">
    <property type="nucleotide sequence ID" value="NZ_AP023359.1"/>
</dbReference>
<protein>
    <submittedName>
        <fullName evidence="1">Uncharacterized protein</fullName>
    </submittedName>
</protein>